<dbReference type="GO" id="GO:0005524">
    <property type="term" value="F:ATP binding"/>
    <property type="evidence" value="ECO:0007669"/>
    <property type="project" value="UniProtKB-KW"/>
</dbReference>
<feature type="transmembrane region" description="Helical" evidence="10">
    <location>
        <begin position="53"/>
        <end position="75"/>
    </location>
</feature>
<organism evidence="13 14">
    <name type="scientific">Streptacidiphilus jiangxiensis</name>
    <dbReference type="NCBI Taxonomy" id="235985"/>
    <lineage>
        <taxon>Bacteria</taxon>
        <taxon>Bacillati</taxon>
        <taxon>Actinomycetota</taxon>
        <taxon>Actinomycetes</taxon>
        <taxon>Kitasatosporales</taxon>
        <taxon>Streptomycetaceae</taxon>
        <taxon>Streptacidiphilus</taxon>
    </lineage>
</organism>
<gene>
    <name evidence="13" type="ORF">SAMN05414137_117131</name>
</gene>
<keyword evidence="5" id="KW-0547">Nucleotide-binding</keyword>
<dbReference type="SUPFAM" id="SSF55874">
    <property type="entry name" value="ATPase domain of HSP90 chaperone/DNA topoisomerase II/histidine kinase"/>
    <property type="match status" value="1"/>
</dbReference>
<evidence type="ECO:0000259" key="11">
    <source>
        <dbReference type="Pfam" id="PF02518"/>
    </source>
</evidence>
<feature type="transmembrane region" description="Helical" evidence="10">
    <location>
        <begin position="116"/>
        <end position="132"/>
    </location>
</feature>
<keyword evidence="8" id="KW-0902">Two-component regulatory system</keyword>
<evidence type="ECO:0000313" key="13">
    <source>
        <dbReference type="EMBL" id="SEM05006.1"/>
    </source>
</evidence>
<accession>A0A1H7V6Y6</accession>
<keyword evidence="3" id="KW-0597">Phosphoprotein</keyword>
<dbReference type="Proteomes" id="UP000183015">
    <property type="component" value="Unassembled WGS sequence"/>
</dbReference>
<feature type="region of interest" description="Disordered" evidence="9">
    <location>
        <begin position="21"/>
        <end position="41"/>
    </location>
</feature>
<keyword evidence="14" id="KW-1185">Reference proteome</keyword>
<evidence type="ECO:0000256" key="4">
    <source>
        <dbReference type="ARBA" id="ARBA00022679"/>
    </source>
</evidence>
<dbReference type="InterPro" id="IPR011712">
    <property type="entry name" value="Sig_transdc_His_kin_sub3_dim/P"/>
</dbReference>
<dbReference type="AlphaFoldDB" id="A0A1H7V6Y6"/>
<evidence type="ECO:0000256" key="1">
    <source>
        <dbReference type="ARBA" id="ARBA00000085"/>
    </source>
</evidence>
<dbReference type="EC" id="2.7.13.3" evidence="2"/>
<dbReference type="Pfam" id="PF07730">
    <property type="entry name" value="HisKA_3"/>
    <property type="match status" value="1"/>
</dbReference>
<keyword evidence="10" id="KW-1133">Transmembrane helix</keyword>
<evidence type="ECO:0000256" key="10">
    <source>
        <dbReference type="SAM" id="Phobius"/>
    </source>
</evidence>
<dbReference type="Pfam" id="PF02518">
    <property type="entry name" value="HATPase_c"/>
    <property type="match status" value="1"/>
</dbReference>
<dbReference type="eggNOG" id="COG4585">
    <property type="taxonomic scope" value="Bacteria"/>
</dbReference>
<keyword evidence="10" id="KW-0472">Membrane</keyword>
<dbReference type="CDD" id="cd16917">
    <property type="entry name" value="HATPase_UhpB-NarQ-NarX-like"/>
    <property type="match status" value="1"/>
</dbReference>
<feature type="domain" description="Histidine kinase/HSP90-like ATPase" evidence="11">
    <location>
        <begin position="345"/>
        <end position="437"/>
    </location>
</feature>
<dbReference type="PANTHER" id="PTHR24421">
    <property type="entry name" value="NITRATE/NITRITE SENSOR PROTEIN NARX-RELATED"/>
    <property type="match status" value="1"/>
</dbReference>
<proteinExistence type="predicted"/>
<dbReference type="GO" id="GO:0046983">
    <property type="term" value="F:protein dimerization activity"/>
    <property type="evidence" value="ECO:0007669"/>
    <property type="project" value="InterPro"/>
</dbReference>
<dbReference type="GO" id="GO:0016020">
    <property type="term" value="C:membrane"/>
    <property type="evidence" value="ECO:0007669"/>
    <property type="project" value="InterPro"/>
</dbReference>
<dbReference type="Gene3D" id="1.20.5.1930">
    <property type="match status" value="1"/>
</dbReference>
<protein>
    <recommendedName>
        <fullName evidence="2">histidine kinase</fullName>
        <ecNumber evidence="2">2.7.13.3</ecNumber>
    </recommendedName>
</protein>
<evidence type="ECO:0000256" key="6">
    <source>
        <dbReference type="ARBA" id="ARBA00022777"/>
    </source>
</evidence>
<keyword evidence="4" id="KW-0808">Transferase</keyword>
<evidence type="ECO:0000256" key="8">
    <source>
        <dbReference type="ARBA" id="ARBA00023012"/>
    </source>
</evidence>
<feature type="domain" description="Signal transduction histidine kinase subgroup 3 dimerisation and phosphoacceptor" evidence="12">
    <location>
        <begin position="231"/>
        <end position="296"/>
    </location>
</feature>
<dbReference type="InterPro" id="IPR003594">
    <property type="entry name" value="HATPase_dom"/>
</dbReference>
<dbReference type="InterPro" id="IPR036890">
    <property type="entry name" value="HATPase_C_sf"/>
</dbReference>
<evidence type="ECO:0000256" key="3">
    <source>
        <dbReference type="ARBA" id="ARBA00022553"/>
    </source>
</evidence>
<evidence type="ECO:0000256" key="5">
    <source>
        <dbReference type="ARBA" id="ARBA00022741"/>
    </source>
</evidence>
<evidence type="ECO:0000256" key="7">
    <source>
        <dbReference type="ARBA" id="ARBA00022840"/>
    </source>
</evidence>
<dbReference type="InterPro" id="IPR050482">
    <property type="entry name" value="Sensor_HK_TwoCompSys"/>
</dbReference>
<evidence type="ECO:0000256" key="2">
    <source>
        <dbReference type="ARBA" id="ARBA00012438"/>
    </source>
</evidence>
<sequence>MSPLVVRPWADVGGAGPAYDHGMTALPAPPAPPGPAGGSVRSARRPLLRRVPVGVWSVLAWGVGVASVLVVLIPLPGESPRDFRPGLDLPPGNQVLLLLAAALTVLGGVLLRRMPLTGLSVLLAGGVCTAMVHNSLAIQVQNFLACDLALWFVAATRPVRQVRAAGALTVAVVVGHVAARLAMGWSVDTPSELSVLLTALVSILLGRFSQQAREHEAERAVHATEQAVAGERLRIARELHDMVAHTLGIVALQSGAARRVITTQPDRARDALGAVEEASRETLAGLRRMLVVLRAADRPGSVGAPLHPAPGLGDLSGLAAATTDAGVRVDLDVDGDLSHLPPEVQLAAYRIVQESLTNVVRHAEALSCRVLVSVRDEDLRVEVTDAGCARPSGRGGEPRPAGFGLVGMRERVDLLGGAFEAGPRSQGGFRVSARLPLLSAVTPSGASG</sequence>
<evidence type="ECO:0000313" key="14">
    <source>
        <dbReference type="Proteomes" id="UP000183015"/>
    </source>
</evidence>
<dbReference type="PANTHER" id="PTHR24421:SF10">
    <property type="entry name" value="NITRATE_NITRITE SENSOR PROTEIN NARQ"/>
    <property type="match status" value="1"/>
</dbReference>
<reference evidence="14" key="1">
    <citation type="submission" date="2016-10" db="EMBL/GenBank/DDBJ databases">
        <authorList>
            <person name="Varghese N."/>
        </authorList>
    </citation>
    <scope>NUCLEOTIDE SEQUENCE [LARGE SCALE GENOMIC DNA]</scope>
    <source>
        <strain evidence="14">DSM 45096 / BCRC 16803 / CGMCC 4.1857 / CIP 109030 / JCM 12277 / KCTC 19219 / NBRC 100920 / 33214</strain>
    </source>
</reference>
<name>A0A1H7V6Y6_STRJI</name>
<feature type="transmembrane region" description="Helical" evidence="10">
    <location>
        <begin position="95"/>
        <end position="111"/>
    </location>
</feature>
<keyword evidence="6 13" id="KW-0418">Kinase</keyword>
<dbReference type="Gene3D" id="3.30.565.10">
    <property type="entry name" value="Histidine kinase-like ATPase, C-terminal domain"/>
    <property type="match status" value="1"/>
</dbReference>
<evidence type="ECO:0000256" key="9">
    <source>
        <dbReference type="SAM" id="MobiDB-lite"/>
    </source>
</evidence>
<comment type="catalytic activity">
    <reaction evidence="1">
        <text>ATP + protein L-histidine = ADP + protein N-phospho-L-histidine.</text>
        <dbReference type="EC" id="2.7.13.3"/>
    </reaction>
</comment>
<evidence type="ECO:0000259" key="12">
    <source>
        <dbReference type="Pfam" id="PF07730"/>
    </source>
</evidence>
<keyword evidence="7" id="KW-0067">ATP-binding</keyword>
<dbReference type="STRING" id="235985.SAMN05414137_117131"/>
<dbReference type="EMBL" id="FOAZ01000017">
    <property type="protein sequence ID" value="SEM05006.1"/>
    <property type="molecule type" value="Genomic_DNA"/>
</dbReference>
<dbReference type="GO" id="GO:0000155">
    <property type="term" value="F:phosphorelay sensor kinase activity"/>
    <property type="evidence" value="ECO:0007669"/>
    <property type="project" value="InterPro"/>
</dbReference>
<keyword evidence="10" id="KW-0812">Transmembrane</keyword>